<comment type="caution">
    <text evidence="2">The sequence shown here is derived from an EMBL/GenBank/DDBJ whole genome shotgun (WGS) entry which is preliminary data.</text>
</comment>
<evidence type="ECO:0000313" key="2">
    <source>
        <dbReference type="EMBL" id="KAF9623119.1"/>
    </source>
</evidence>
<keyword evidence="3" id="KW-1185">Reference proteome</keyword>
<organism evidence="2 3">
    <name type="scientific">Coptis chinensis</name>
    <dbReference type="NCBI Taxonomy" id="261450"/>
    <lineage>
        <taxon>Eukaryota</taxon>
        <taxon>Viridiplantae</taxon>
        <taxon>Streptophyta</taxon>
        <taxon>Embryophyta</taxon>
        <taxon>Tracheophyta</taxon>
        <taxon>Spermatophyta</taxon>
        <taxon>Magnoliopsida</taxon>
        <taxon>Ranunculales</taxon>
        <taxon>Ranunculaceae</taxon>
        <taxon>Coptidoideae</taxon>
        <taxon>Coptis</taxon>
    </lineage>
</organism>
<dbReference type="SUPFAM" id="SSF51445">
    <property type="entry name" value="(Trans)glycosidases"/>
    <property type="match status" value="1"/>
</dbReference>
<gene>
    <name evidence="2" type="ORF">IFM89_037635</name>
</gene>
<evidence type="ECO:0000313" key="3">
    <source>
        <dbReference type="Proteomes" id="UP000631114"/>
    </source>
</evidence>
<dbReference type="Proteomes" id="UP000631114">
    <property type="component" value="Unassembled WGS sequence"/>
</dbReference>
<proteinExistence type="predicted"/>
<keyword evidence="1" id="KW-0732">Signal</keyword>
<dbReference type="OrthoDB" id="687649at2759"/>
<protein>
    <submittedName>
        <fullName evidence="2">Uncharacterized protein</fullName>
    </submittedName>
</protein>
<reference evidence="2 3" key="1">
    <citation type="submission" date="2020-10" db="EMBL/GenBank/DDBJ databases">
        <title>The Coptis chinensis genome and diversification of protoberbering-type alkaloids.</title>
        <authorList>
            <person name="Wang B."/>
            <person name="Shu S."/>
            <person name="Song C."/>
            <person name="Liu Y."/>
        </authorList>
    </citation>
    <scope>NUCLEOTIDE SEQUENCE [LARGE SCALE GENOMIC DNA]</scope>
    <source>
        <strain evidence="2">HL-2020</strain>
        <tissue evidence="2">Leaf</tissue>
    </source>
</reference>
<name>A0A835IT35_9MAGN</name>
<feature type="chain" id="PRO_5032860784" evidence="1">
    <location>
        <begin position="17"/>
        <end position="128"/>
    </location>
</feature>
<dbReference type="AlphaFoldDB" id="A0A835IT35"/>
<feature type="signal peptide" evidence="1">
    <location>
        <begin position="1"/>
        <end position="16"/>
    </location>
</feature>
<accession>A0A835IT35</accession>
<dbReference type="Gene3D" id="3.20.20.80">
    <property type="entry name" value="Glycosidases"/>
    <property type="match status" value="1"/>
</dbReference>
<evidence type="ECO:0000256" key="1">
    <source>
        <dbReference type="SAM" id="SignalP"/>
    </source>
</evidence>
<dbReference type="InterPro" id="IPR017853">
    <property type="entry name" value="GH"/>
</dbReference>
<sequence>MYFELCLFAISFLVDGHGVANPKGLNYYNNLIDQLVAYGFTRISLFPFVSDKESTTMKEKQRGRIGITLLGFWFEPMTNSPRDIATRKRTLDFSLVGKGDMHEHKRLRLVLIIIFISPSILNQSPYGL</sequence>
<dbReference type="EMBL" id="JADFTS010000002">
    <property type="protein sequence ID" value="KAF9623119.1"/>
    <property type="molecule type" value="Genomic_DNA"/>
</dbReference>